<dbReference type="PANTHER" id="PTHR46462:SF3">
    <property type="entry name" value="UPSET, ISOFORM A"/>
    <property type="match status" value="1"/>
</dbReference>
<keyword evidence="1" id="KW-0479">Metal-binding</keyword>
<feature type="region of interest" description="Disordered" evidence="5">
    <location>
        <begin position="251"/>
        <end position="272"/>
    </location>
</feature>
<reference evidence="7 8" key="1">
    <citation type="submission" date="2024-03" db="EMBL/GenBank/DDBJ databases">
        <title>Adaptation during the transition from Ophiocordyceps entomopathogen to insect associate is accompanied by gene loss and intensified selection.</title>
        <authorList>
            <person name="Ward C.M."/>
            <person name="Onetto C.A."/>
            <person name="Borneman A.R."/>
        </authorList>
    </citation>
    <scope>NUCLEOTIDE SEQUENCE [LARGE SCALE GENOMIC DNA]</scope>
    <source>
        <strain evidence="7">AWRI1</strain>
        <tissue evidence="7">Single Adult Female</tissue>
    </source>
</reference>
<dbReference type="SMART" id="SM00317">
    <property type="entry name" value="SET"/>
    <property type="match status" value="1"/>
</dbReference>
<feature type="compositionally biased region" description="Basic residues" evidence="5">
    <location>
        <begin position="1122"/>
        <end position="1131"/>
    </location>
</feature>
<evidence type="ECO:0000313" key="8">
    <source>
        <dbReference type="Proteomes" id="UP001367676"/>
    </source>
</evidence>
<dbReference type="PANTHER" id="PTHR46462">
    <property type="entry name" value="UPSET, ISOFORM A"/>
    <property type="match status" value="1"/>
</dbReference>
<feature type="compositionally biased region" description="Basic residues" evidence="5">
    <location>
        <begin position="516"/>
        <end position="532"/>
    </location>
</feature>
<evidence type="ECO:0000256" key="2">
    <source>
        <dbReference type="ARBA" id="ARBA00022771"/>
    </source>
</evidence>
<feature type="compositionally biased region" description="Basic residues" evidence="5">
    <location>
        <begin position="542"/>
        <end position="551"/>
    </location>
</feature>
<keyword evidence="3" id="KW-0862">Zinc</keyword>
<feature type="compositionally biased region" description="Basic residues" evidence="5">
    <location>
        <begin position="596"/>
        <end position="607"/>
    </location>
</feature>
<feature type="compositionally biased region" description="Low complexity" evidence="5">
    <location>
        <begin position="120"/>
        <end position="132"/>
    </location>
</feature>
<evidence type="ECO:0000259" key="6">
    <source>
        <dbReference type="PROSITE" id="PS50280"/>
    </source>
</evidence>
<feature type="region of interest" description="Disordered" evidence="5">
    <location>
        <begin position="1482"/>
        <end position="1503"/>
    </location>
</feature>
<dbReference type="Proteomes" id="UP001367676">
    <property type="component" value="Unassembled WGS sequence"/>
</dbReference>
<protein>
    <recommendedName>
        <fullName evidence="6">SET domain-containing protein</fullName>
    </recommendedName>
</protein>
<feature type="compositionally biased region" description="Basic and acidic residues" evidence="5">
    <location>
        <begin position="837"/>
        <end position="848"/>
    </location>
</feature>
<feature type="compositionally biased region" description="Low complexity" evidence="5">
    <location>
        <begin position="897"/>
        <end position="910"/>
    </location>
</feature>
<feature type="compositionally biased region" description="Polar residues" evidence="5">
    <location>
        <begin position="1044"/>
        <end position="1053"/>
    </location>
</feature>
<feature type="compositionally biased region" description="Basic residues" evidence="5">
    <location>
        <begin position="883"/>
        <end position="895"/>
    </location>
</feature>
<dbReference type="SUPFAM" id="SSF82199">
    <property type="entry name" value="SET domain"/>
    <property type="match status" value="1"/>
</dbReference>
<feature type="compositionally biased region" description="Basic and acidic residues" evidence="5">
    <location>
        <begin position="1092"/>
        <end position="1105"/>
    </location>
</feature>
<dbReference type="PROSITE" id="PS50280">
    <property type="entry name" value="SET"/>
    <property type="match status" value="1"/>
</dbReference>
<gene>
    <name evidence="7" type="ORF">V9T40_003731</name>
</gene>
<feature type="compositionally biased region" description="Polar residues" evidence="5">
    <location>
        <begin position="503"/>
        <end position="515"/>
    </location>
</feature>
<dbReference type="GO" id="GO:0008276">
    <property type="term" value="F:protein methyltransferase activity"/>
    <property type="evidence" value="ECO:0007669"/>
    <property type="project" value="UniProtKB-ARBA"/>
</dbReference>
<dbReference type="GO" id="GO:0034967">
    <property type="term" value="C:Set3 complex"/>
    <property type="evidence" value="ECO:0007669"/>
    <property type="project" value="TreeGrafter"/>
</dbReference>
<proteinExistence type="predicted"/>
<name>A0AAN9TU37_9HEMI</name>
<dbReference type="InterPro" id="IPR019786">
    <property type="entry name" value="Zinc_finger_PHD-type_CS"/>
</dbReference>
<feature type="compositionally biased region" description="Low complexity" evidence="5">
    <location>
        <begin position="1401"/>
        <end position="1414"/>
    </location>
</feature>
<feature type="compositionally biased region" description="Basic residues" evidence="5">
    <location>
        <begin position="110"/>
        <end position="119"/>
    </location>
</feature>
<accession>A0AAN9TU37</accession>
<feature type="region of interest" description="Disordered" evidence="5">
    <location>
        <begin position="1626"/>
        <end position="1771"/>
    </location>
</feature>
<dbReference type="InterPro" id="IPR046341">
    <property type="entry name" value="SET_dom_sf"/>
</dbReference>
<comment type="caution">
    <text evidence="7">The sequence shown here is derived from an EMBL/GenBank/DDBJ whole genome shotgun (WGS) entry which is preliminary data.</text>
</comment>
<feature type="compositionally biased region" description="Basic and acidic residues" evidence="5">
    <location>
        <begin position="1357"/>
        <end position="1368"/>
    </location>
</feature>
<dbReference type="Gene3D" id="2.170.270.10">
    <property type="entry name" value="SET domain"/>
    <property type="match status" value="1"/>
</dbReference>
<dbReference type="GO" id="GO:0008270">
    <property type="term" value="F:zinc ion binding"/>
    <property type="evidence" value="ECO:0007669"/>
    <property type="project" value="UniProtKB-KW"/>
</dbReference>
<evidence type="ECO:0000256" key="3">
    <source>
        <dbReference type="ARBA" id="ARBA00022833"/>
    </source>
</evidence>
<feature type="region of interest" description="Disordered" evidence="5">
    <location>
        <begin position="595"/>
        <end position="640"/>
    </location>
</feature>
<feature type="region of interest" description="Disordered" evidence="5">
    <location>
        <begin position="1949"/>
        <end position="1983"/>
    </location>
</feature>
<dbReference type="SUPFAM" id="SSF57903">
    <property type="entry name" value="FYVE/PHD zinc finger"/>
    <property type="match status" value="1"/>
</dbReference>
<evidence type="ECO:0000256" key="4">
    <source>
        <dbReference type="ARBA" id="ARBA00022853"/>
    </source>
</evidence>
<dbReference type="Pfam" id="PF00856">
    <property type="entry name" value="SET"/>
    <property type="match status" value="1"/>
</dbReference>
<dbReference type="InterPro" id="IPR001214">
    <property type="entry name" value="SET_dom"/>
</dbReference>
<dbReference type="FunFam" id="3.30.40.10:FF:000150">
    <property type="entry name" value="Inactive histone-lysine N-methyltransferase 2E"/>
    <property type="match status" value="1"/>
</dbReference>
<dbReference type="EMBL" id="JBBCAQ010000006">
    <property type="protein sequence ID" value="KAK7603732.1"/>
    <property type="molecule type" value="Genomic_DNA"/>
</dbReference>
<dbReference type="InterPro" id="IPR013083">
    <property type="entry name" value="Znf_RING/FYVE/PHD"/>
</dbReference>
<dbReference type="PROSITE" id="PS01359">
    <property type="entry name" value="ZF_PHD_1"/>
    <property type="match status" value="1"/>
</dbReference>
<feature type="compositionally biased region" description="Basic and acidic residues" evidence="5">
    <location>
        <begin position="1132"/>
        <end position="1144"/>
    </location>
</feature>
<feature type="compositionally biased region" description="Low complexity" evidence="5">
    <location>
        <begin position="100"/>
        <end position="109"/>
    </location>
</feature>
<feature type="region of interest" description="Disordered" evidence="5">
    <location>
        <begin position="1447"/>
        <end position="1469"/>
    </location>
</feature>
<feature type="compositionally biased region" description="Basic residues" evidence="5">
    <location>
        <begin position="1308"/>
        <end position="1322"/>
    </location>
</feature>
<dbReference type="SMART" id="SM00249">
    <property type="entry name" value="PHD"/>
    <property type="match status" value="1"/>
</dbReference>
<keyword evidence="4" id="KW-0156">Chromatin regulator</keyword>
<keyword evidence="8" id="KW-1185">Reference proteome</keyword>
<dbReference type="InterPro" id="IPR011011">
    <property type="entry name" value="Znf_FYVE_PHD"/>
</dbReference>
<feature type="compositionally biased region" description="Polar residues" evidence="5">
    <location>
        <begin position="1699"/>
        <end position="1718"/>
    </location>
</feature>
<dbReference type="GO" id="GO:0008170">
    <property type="term" value="F:N-methyltransferase activity"/>
    <property type="evidence" value="ECO:0007669"/>
    <property type="project" value="UniProtKB-ARBA"/>
</dbReference>
<dbReference type="Pfam" id="PF20826">
    <property type="entry name" value="PHD_5"/>
    <property type="match status" value="1"/>
</dbReference>
<feature type="region of interest" description="Disordered" evidence="5">
    <location>
        <begin position="496"/>
        <end position="551"/>
    </location>
</feature>
<dbReference type="CDD" id="cd15550">
    <property type="entry name" value="PHD_MLL5"/>
    <property type="match status" value="1"/>
</dbReference>
<dbReference type="GO" id="GO:0070210">
    <property type="term" value="C:Rpd3L-Expanded complex"/>
    <property type="evidence" value="ECO:0007669"/>
    <property type="project" value="TreeGrafter"/>
</dbReference>
<feature type="compositionally biased region" description="Low complexity" evidence="5">
    <location>
        <begin position="979"/>
        <end position="1043"/>
    </location>
</feature>
<evidence type="ECO:0000256" key="1">
    <source>
        <dbReference type="ARBA" id="ARBA00022723"/>
    </source>
</evidence>
<dbReference type="GO" id="GO:0008757">
    <property type="term" value="F:S-adenosylmethionine-dependent methyltransferase activity"/>
    <property type="evidence" value="ECO:0007669"/>
    <property type="project" value="UniProtKB-ARBA"/>
</dbReference>
<organism evidence="7 8">
    <name type="scientific">Parthenolecanium corni</name>
    <dbReference type="NCBI Taxonomy" id="536013"/>
    <lineage>
        <taxon>Eukaryota</taxon>
        <taxon>Metazoa</taxon>
        <taxon>Ecdysozoa</taxon>
        <taxon>Arthropoda</taxon>
        <taxon>Hexapoda</taxon>
        <taxon>Insecta</taxon>
        <taxon>Pterygota</taxon>
        <taxon>Neoptera</taxon>
        <taxon>Paraneoptera</taxon>
        <taxon>Hemiptera</taxon>
        <taxon>Sternorrhyncha</taxon>
        <taxon>Coccoidea</taxon>
        <taxon>Coccidae</taxon>
        <taxon>Parthenolecanium</taxon>
    </lineage>
</organism>
<dbReference type="GO" id="GO:0006325">
    <property type="term" value="P:chromatin organization"/>
    <property type="evidence" value="ECO:0007669"/>
    <property type="project" value="UniProtKB-KW"/>
</dbReference>
<feature type="compositionally biased region" description="Low complexity" evidence="5">
    <location>
        <begin position="1750"/>
        <end position="1759"/>
    </location>
</feature>
<evidence type="ECO:0000256" key="5">
    <source>
        <dbReference type="SAM" id="MobiDB-lite"/>
    </source>
</evidence>
<feature type="compositionally biased region" description="Pro residues" evidence="5">
    <location>
        <begin position="1630"/>
        <end position="1663"/>
    </location>
</feature>
<feature type="compositionally biased region" description="Polar residues" evidence="5">
    <location>
        <begin position="920"/>
        <end position="938"/>
    </location>
</feature>
<dbReference type="GO" id="GO:0006355">
    <property type="term" value="P:regulation of DNA-templated transcription"/>
    <property type="evidence" value="ECO:0007669"/>
    <property type="project" value="TreeGrafter"/>
</dbReference>
<dbReference type="CDD" id="cd10529">
    <property type="entry name" value="SET_SETD5-like"/>
    <property type="match status" value="1"/>
</dbReference>
<feature type="compositionally biased region" description="Basic and acidic residues" evidence="5">
    <location>
        <begin position="389"/>
        <end position="411"/>
    </location>
</feature>
<feature type="compositionally biased region" description="Basic and acidic residues" evidence="5">
    <location>
        <begin position="1177"/>
        <end position="1189"/>
    </location>
</feature>
<sequence>MGTKNASDSFLSSVISTNASTFPAASFQYPNAGNPQLRLGTVVNSSKPTSLSKPHNATPVKHKLPMQLSRPSTTGSIGVSVITPAVGVSTPKEVPGKLYQQQLQQQQQQQHHHHHHHHQQQQQQLQHQQQQLAQKIQSVRNAGEAYGRTNLHSKLVTQPSPGVTITPLNNAYNSAKTKNMGSVPTPSASMVHSHTQHLPKYLSSSRFLVNTEKGDVYLNDDGTFGEIPDKRALYSNSLPPDYQYVLQDHSYSQLPESPPPPTTPPTPPVHQRTAINGLSRVPASSVGPTKVSLANSRQVTVGSGGISSLTNNVGGNRANSQGSLPQLHSSLNSGYSSINTIVNNVAANHVQNTPSVIAVNPRKHLQSHMLAAASLASLPRTLLANKGIISDKPEESDLSEDDRLPDPHGEETETAPEAEGEEESFTRCICDFQHDDGYMICCDKCSAWQHVVCMGIDWHHIPEEYLCEKCQPRFVDKRRAIEIQKKKIAERQCVGLNDDSDSSDTPVTNARNNKNQPKRKYKGRKTCIKKKPAKETKDVKPKKNLGPTKKRLLSDSALLSSLPSSPLLSSNTNLTAEKKKQLLIERKQMLLEKKQMTKKRSMRKQAQTKRNMDKNKQIEEGAEPKNVNNHDEKNDDNDHSIQKIRDWVDRYEEAVTNHYSQELRARLSAVQVNGVHSDLKFSATLRSVEKCKTSLLSTGGKIVLATSSVSPNQPIIELRGKYMWTGASSFKQNNISHSTPYVFYYKLPKNDIEICVDCRTYGNFARFVRRSCKPNAELRHCIRKTSLHLYIIATQQLKKNSEILIGHYSPDTANICACGSLDNCTASKTPYPVIHSRNSDKNAKESHPVKSLSPAPSETNPKNKKTPMNADKNKKKPPEEKKKLTKEKRRGRRRSPSSESNTTQESSSREPSPPAPPSKLTVNMWSKSAVTATPSNDTADVASKENVTNDSQSESEDRPPSPSPVTPVAPSINEKISEPAVPSPASSPTASTPPVSTTVADTQPCSPTVSTLTTTTTSSSSTSESNTTTTTTAVSAPTPTCSTKQNPRATRQSEYAKKEKQQLDMPLFFQAPNNHKMTREEKKIQAIMKVFEQMEKSEARKQENQRHRRESTSESESTGRKNSYKKNYKSRRSVDESSDRDEKSSAVNSRKNSHKDTDQEDSAESTKENTSSNRDSVGVKEENRSDEPVVSKTPRLASNAFMKVNVKKEEIDHNDEDDEKDVDDEDDDDDDDDENDNDVKSERLPVKSASFSPRKAVTAAETESDDGEMDNVTVATPRGRQIRKKAVRTRTPNNTRTRVTKPGPKARVTPKPKATRGKKRKIAINNDKSADVDANETNERPVRSLRQRKAANNSATMKDEKLPIERKNSAIYSSPGKFRKVDDQLGSPYSTPPKTRERLDSSSSSGGTPPTPVSDTCLLVAAAVGHLTDFKFPNTKKELINAWFKEERKPSPEEESGNKLPSQEGNNEYAKKRWLRQAISEEGDNLLPRPEESVSPNGDYGGPLKKRRFARESLTEFTCDSSVPNSIVNTNQISLDDDDDVSSPCVLNFRPNGVENIVAHRPFSIEQGNVASKTNETDDAFKSSEDDVFLASKPATPVVETEPCPTKMMIDDVSLVVASILKPITSAARSPPPPPSSPPPPLPPPPASPPPPLPPLPASPPPYAAATRSMRTPSPTPVEAVEKPLNRSPPVSKKKLSLTEYQQRKNINLPSASPSVDTSVGGDVAQEVPALANAPLPTIDPAESVERSSSRSSVTSSSCSEEEDNSQAASAQVIARSLMIESRHLSYGPQASALFNSLRSGTIGQTAAATIFNSKTGSTANGPPLPRENLADRLKREFDVHVQEDEAEKNKNMPPPASPIKTLVSVPVPVPVPVPAPVAPPDMSLAQKDLHLRLKKAVATPPPPPPPLPCIQPPTCLPPPSILPPLPDAPQLFASPFYPYPVPPRVRPFFAAPPPPPPPPPGPPPGPLITLPPGPPPPPPPAP</sequence>
<feature type="compositionally biased region" description="Pro residues" evidence="5">
    <location>
        <begin position="256"/>
        <end position="268"/>
    </location>
</feature>
<feature type="region of interest" description="Disordered" evidence="5">
    <location>
        <begin position="389"/>
        <end position="420"/>
    </location>
</feature>
<dbReference type="Gene3D" id="3.30.40.10">
    <property type="entry name" value="Zinc/RING finger domain, C3HC4 (zinc finger)"/>
    <property type="match status" value="1"/>
</dbReference>
<keyword evidence="2" id="KW-0863">Zinc-finger</keyword>
<evidence type="ECO:0000313" key="7">
    <source>
        <dbReference type="EMBL" id="KAK7603732.1"/>
    </source>
</evidence>
<feature type="compositionally biased region" description="Basic and acidic residues" evidence="5">
    <location>
        <begin position="610"/>
        <end position="640"/>
    </location>
</feature>
<dbReference type="InterPro" id="IPR001965">
    <property type="entry name" value="Znf_PHD"/>
</dbReference>
<feature type="region of interest" description="Disordered" evidence="5">
    <location>
        <begin position="835"/>
        <end position="1414"/>
    </location>
</feature>
<feature type="domain" description="SET" evidence="6">
    <location>
        <begin position="686"/>
        <end position="808"/>
    </location>
</feature>
<feature type="compositionally biased region" description="Acidic residues" evidence="5">
    <location>
        <begin position="1212"/>
        <end position="1236"/>
    </location>
</feature>
<feature type="region of interest" description="Disordered" evidence="5">
    <location>
        <begin position="98"/>
        <end position="138"/>
    </location>
</feature>